<dbReference type="SMART" id="SM00389">
    <property type="entry name" value="HOX"/>
    <property type="match status" value="1"/>
</dbReference>
<dbReference type="Proteomes" id="UP001159428">
    <property type="component" value="Unassembled WGS sequence"/>
</dbReference>
<evidence type="ECO:0000313" key="9">
    <source>
        <dbReference type="EMBL" id="CAH3142739.1"/>
    </source>
</evidence>
<keyword evidence="2" id="KW-0217">Developmental protein</keyword>
<comment type="caution">
    <text evidence="9">The sequence shown here is derived from an EMBL/GenBank/DDBJ whole genome shotgun (WGS) entry which is preliminary data.</text>
</comment>
<dbReference type="PROSITE" id="PS50071">
    <property type="entry name" value="HOMEOBOX_2"/>
    <property type="match status" value="1"/>
</dbReference>
<organism evidence="9 10">
    <name type="scientific">Pocillopora meandrina</name>
    <dbReference type="NCBI Taxonomy" id="46732"/>
    <lineage>
        <taxon>Eukaryota</taxon>
        <taxon>Metazoa</taxon>
        <taxon>Cnidaria</taxon>
        <taxon>Anthozoa</taxon>
        <taxon>Hexacorallia</taxon>
        <taxon>Scleractinia</taxon>
        <taxon>Astrocoeniina</taxon>
        <taxon>Pocilloporidae</taxon>
        <taxon>Pocillopora</taxon>
    </lineage>
</organism>
<dbReference type="PROSITE" id="PS00027">
    <property type="entry name" value="HOMEOBOX_1"/>
    <property type="match status" value="1"/>
</dbReference>
<dbReference type="InterPro" id="IPR009057">
    <property type="entry name" value="Homeodomain-like_sf"/>
</dbReference>
<dbReference type="EMBL" id="CALNXJ010000037">
    <property type="protein sequence ID" value="CAH3142739.1"/>
    <property type="molecule type" value="Genomic_DNA"/>
</dbReference>
<evidence type="ECO:0000256" key="6">
    <source>
        <dbReference type="PROSITE-ProRule" id="PRU00108"/>
    </source>
</evidence>
<keyword evidence="3 6" id="KW-0238">DNA-binding</keyword>
<evidence type="ECO:0000256" key="5">
    <source>
        <dbReference type="ARBA" id="ARBA00023242"/>
    </source>
</evidence>
<comment type="subcellular location">
    <subcellularLocation>
        <location evidence="1 6 7">Nucleus</location>
    </subcellularLocation>
</comment>
<dbReference type="InterPro" id="IPR001356">
    <property type="entry name" value="HD"/>
</dbReference>
<dbReference type="CDD" id="cd00086">
    <property type="entry name" value="homeodomain"/>
    <property type="match status" value="1"/>
</dbReference>
<dbReference type="InterPro" id="IPR042247">
    <property type="entry name" value="TLX1/2/3"/>
</dbReference>
<dbReference type="GO" id="GO:0000978">
    <property type="term" value="F:RNA polymerase II cis-regulatory region sequence-specific DNA binding"/>
    <property type="evidence" value="ECO:0007669"/>
    <property type="project" value="TreeGrafter"/>
</dbReference>
<dbReference type="Gene3D" id="1.10.10.60">
    <property type="entry name" value="Homeodomain-like"/>
    <property type="match status" value="1"/>
</dbReference>
<dbReference type="PANTHER" id="PTHR45921">
    <property type="entry name" value="IP01054P"/>
    <property type="match status" value="1"/>
</dbReference>
<dbReference type="Pfam" id="PF00046">
    <property type="entry name" value="Homeodomain"/>
    <property type="match status" value="1"/>
</dbReference>
<keyword evidence="5 6" id="KW-0539">Nucleus</keyword>
<sequence>MASFSINAILGHSTQKQQETNDVNLRHTNCVDESSSQQQDQKEHCPSKLVLYSDEIDDGAEFPRQEDLLNKIRRRRTAFTSSQLKSLEQKFRDKKYLTITERNNLAKSLRLTDTQVKTWFQNRRTKWKKQMAPEFEANLRWEEANAMFYPIQTAVFPYYEQFALPVPPIPYKYNIVPSFCPSSNLQLVQTNIHSFVSAHGSV</sequence>
<evidence type="ECO:0000256" key="7">
    <source>
        <dbReference type="RuleBase" id="RU000682"/>
    </source>
</evidence>
<dbReference type="PANTHER" id="PTHR45921:SF4">
    <property type="entry name" value="IP01054P"/>
    <property type="match status" value="1"/>
</dbReference>
<accession>A0AAU9XAR6</accession>
<dbReference type="SUPFAM" id="SSF46689">
    <property type="entry name" value="Homeodomain-like"/>
    <property type="match status" value="1"/>
</dbReference>
<evidence type="ECO:0000256" key="2">
    <source>
        <dbReference type="ARBA" id="ARBA00022473"/>
    </source>
</evidence>
<dbReference type="GO" id="GO:0005634">
    <property type="term" value="C:nucleus"/>
    <property type="evidence" value="ECO:0007669"/>
    <property type="project" value="UniProtKB-SubCell"/>
</dbReference>
<feature type="domain" description="Homeobox" evidence="8">
    <location>
        <begin position="70"/>
        <end position="130"/>
    </location>
</feature>
<dbReference type="GO" id="GO:0048513">
    <property type="term" value="P:animal organ development"/>
    <property type="evidence" value="ECO:0007669"/>
    <property type="project" value="TreeGrafter"/>
</dbReference>
<keyword evidence="10" id="KW-1185">Reference proteome</keyword>
<keyword evidence="4 6" id="KW-0371">Homeobox</keyword>
<reference evidence="9 10" key="1">
    <citation type="submission" date="2022-05" db="EMBL/GenBank/DDBJ databases">
        <authorList>
            <consortium name="Genoscope - CEA"/>
            <person name="William W."/>
        </authorList>
    </citation>
    <scope>NUCLEOTIDE SEQUENCE [LARGE SCALE GENOMIC DNA]</scope>
</reference>
<name>A0AAU9XAR6_9CNID</name>
<dbReference type="InterPro" id="IPR017970">
    <property type="entry name" value="Homeobox_CS"/>
</dbReference>
<proteinExistence type="predicted"/>
<feature type="DNA-binding region" description="Homeobox" evidence="6">
    <location>
        <begin position="72"/>
        <end position="131"/>
    </location>
</feature>
<dbReference type="GO" id="GO:0000981">
    <property type="term" value="F:DNA-binding transcription factor activity, RNA polymerase II-specific"/>
    <property type="evidence" value="ECO:0007669"/>
    <property type="project" value="InterPro"/>
</dbReference>
<gene>
    <name evidence="9" type="ORF">PMEA_00020448</name>
</gene>
<dbReference type="AlphaFoldDB" id="A0AAU9XAR6"/>
<evidence type="ECO:0000259" key="8">
    <source>
        <dbReference type="PROSITE" id="PS50071"/>
    </source>
</evidence>
<dbReference type="InterPro" id="IPR020479">
    <property type="entry name" value="HD_metazoa"/>
</dbReference>
<protein>
    <recommendedName>
        <fullName evidence="8">Homeobox domain-containing protein</fullName>
    </recommendedName>
</protein>
<dbReference type="PRINTS" id="PR00024">
    <property type="entry name" value="HOMEOBOX"/>
</dbReference>
<evidence type="ECO:0000256" key="3">
    <source>
        <dbReference type="ARBA" id="ARBA00023125"/>
    </source>
</evidence>
<evidence type="ECO:0000256" key="1">
    <source>
        <dbReference type="ARBA" id="ARBA00004123"/>
    </source>
</evidence>
<evidence type="ECO:0000256" key="4">
    <source>
        <dbReference type="ARBA" id="ARBA00023155"/>
    </source>
</evidence>
<evidence type="ECO:0000313" key="10">
    <source>
        <dbReference type="Proteomes" id="UP001159428"/>
    </source>
</evidence>